<evidence type="ECO:0000313" key="5">
    <source>
        <dbReference type="Proteomes" id="UP001057498"/>
    </source>
</evidence>
<gene>
    <name evidence="4" type="primary">aslA1</name>
    <name evidence="4" type="ORF">CATMQ487_32220</name>
</gene>
<evidence type="ECO:0000313" key="4">
    <source>
        <dbReference type="EMBL" id="BDI06252.1"/>
    </source>
</evidence>
<organism evidence="4 5">
    <name type="scientific">Sphaerotilus microaerophilus</name>
    <dbReference type="NCBI Taxonomy" id="2914710"/>
    <lineage>
        <taxon>Bacteria</taxon>
        <taxon>Pseudomonadati</taxon>
        <taxon>Pseudomonadota</taxon>
        <taxon>Betaproteobacteria</taxon>
        <taxon>Burkholderiales</taxon>
        <taxon>Sphaerotilaceae</taxon>
        <taxon>Sphaerotilus</taxon>
    </lineage>
</organism>
<keyword evidence="2" id="KW-0732">Signal</keyword>
<dbReference type="Proteomes" id="UP001057498">
    <property type="component" value="Chromosome"/>
</dbReference>
<evidence type="ECO:0000259" key="3">
    <source>
        <dbReference type="Pfam" id="PF00884"/>
    </source>
</evidence>
<dbReference type="InterPro" id="IPR017850">
    <property type="entry name" value="Alkaline_phosphatase_core_sf"/>
</dbReference>
<dbReference type="Gene3D" id="3.30.1120.10">
    <property type="match status" value="1"/>
</dbReference>
<sequence>MRTPFSHTHIAAATLALCLGSLSTASAQAPQGPTARPNILVIMADDIGPSNVGIYSHGMMVPTPNLDRIAREGLLFTDHYAEPSSTAGRAAFITGQMPIRTGLTTVGLPGSPIGHDKRDPSLAEVLKPLGYRSAHIGKHHLGDRDEHLPTAHGFDYFFGNLYHLNAEEEPEQADYPKDPAFRKKYGPRGVLEARAGEAPRDLGPLTALRMQTIDDESTARSLKFIEESARSGQPFFLWHNPTRMHIYTHLKPESRLLAAPYSSEEDIYGSGMMEMDGHVGQLLAKLDELGLAKNTIVVFTSDNGPQSFTFPDGGTTPFRGEKSSTWEGGYRVPMMVRWPTAIQPGSVSNAIQTHYDLFTTLARAAGVAKVDELLLQSHKVRIDGLDQLDHWQGKAPGPRNHFIYYNERELVGVRMGPWKGLFKEREGFFDPLHPSFAFFNLRMDPYERNATGKDSNRLGMRKAWIGMQIQELLTGHAISLRQFPPRQMGASLSPSERAGTAAKQ</sequence>
<name>A0ABN6PRK6_9BURK</name>
<evidence type="ECO:0000256" key="1">
    <source>
        <dbReference type="SAM" id="MobiDB-lite"/>
    </source>
</evidence>
<reference evidence="4" key="1">
    <citation type="submission" date="2022-04" db="EMBL/GenBank/DDBJ databases">
        <title>Whole genome sequence of Sphaerotilus sp. FB-5.</title>
        <authorList>
            <person name="Takeda M."/>
            <person name="Narihara S."/>
            <person name="Akimoto M."/>
            <person name="Akimoto R."/>
            <person name="Nishiyashiki S."/>
            <person name="Murakami T."/>
        </authorList>
    </citation>
    <scope>NUCLEOTIDE SEQUENCE</scope>
    <source>
        <strain evidence="4">FB-5</strain>
    </source>
</reference>
<evidence type="ECO:0000256" key="2">
    <source>
        <dbReference type="SAM" id="SignalP"/>
    </source>
</evidence>
<accession>A0ABN6PRK6</accession>
<proteinExistence type="predicted"/>
<feature type="signal peptide" evidence="2">
    <location>
        <begin position="1"/>
        <end position="27"/>
    </location>
</feature>
<dbReference type="CDD" id="cd16142">
    <property type="entry name" value="ARS_like"/>
    <property type="match status" value="1"/>
</dbReference>
<dbReference type="PANTHER" id="PTHR43751">
    <property type="entry name" value="SULFATASE"/>
    <property type="match status" value="1"/>
</dbReference>
<dbReference type="InterPro" id="IPR000917">
    <property type="entry name" value="Sulfatase_N"/>
</dbReference>
<dbReference type="SUPFAM" id="SSF53649">
    <property type="entry name" value="Alkaline phosphatase-like"/>
    <property type="match status" value="1"/>
</dbReference>
<dbReference type="Pfam" id="PF00884">
    <property type="entry name" value="Sulfatase"/>
    <property type="match status" value="1"/>
</dbReference>
<feature type="domain" description="Sulfatase N-terminal" evidence="3">
    <location>
        <begin position="37"/>
        <end position="367"/>
    </location>
</feature>
<dbReference type="InterPro" id="IPR052701">
    <property type="entry name" value="GAG_Ulvan_Degrading_Sulfatases"/>
</dbReference>
<keyword evidence="5" id="KW-1185">Reference proteome</keyword>
<dbReference type="Gene3D" id="3.40.720.10">
    <property type="entry name" value="Alkaline Phosphatase, subunit A"/>
    <property type="match status" value="1"/>
</dbReference>
<protein>
    <submittedName>
        <fullName evidence="4">Arylsulfatase</fullName>
    </submittedName>
</protein>
<feature type="chain" id="PRO_5045197246" evidence="2">
    <location>
        <begin position="28"/>
        <end position="504"/>
    </location>
</feature>
<feature type="region of interest" description="Disordered" evidence="1">
    <location>
        <begin position="485"/>
        <end position="504"/>
    </location>
</feature>
<dbReference type="RefSeq" id="WP_251969552.1">
    <property type="nucleotide sequence ID" value="NZ_AP025730.1"/>
</dbReference>
<dbReference type="EMBL" id="AP025730">
    <property type="protein sequence ID" value="BDI06252.1"/>
    <property type="molecule type" value="Genomic_DNA"/>
</dbReference>
<dbReference type="PANTHER" id="PTHR43751:SF2">
    <property type="entry name" value="SULFATASE N-TERMINAL DOMAIN-CONTAINING PROTEIN"/>
    <property type="match status" value="1"/>
</dbReference>